<dbReference type="Gene3D" id="3.50.50.60">
    <property type="entry name" value="FAD/NAD(P)-binding domain"/>
    <property type="match status" value="1"/>
</dbReference>
<dbReference type="GO" id="GO:0016491">
    <property type="term" value="F:oxidoreductase activity"/>
    <property type="evidence" value="ECO:0007669"/>
    <property type="project" value="UniProtKB-KW"/>
</dbReference>
<reference evidence="7" key="1">
    <citation type="submission" date="2021-01" db="EMBL/GenBank/DDBJ databases">
        <title>Description of Breznakiella homolactica.</title>
        <authorList>
            <person name="Song Y."/>
            <person name="Brune A."/>
        </authorList>
    </citation>
    <scope>NUCLEOTIDE SEQUENCE</scope>
    <source>
        <strain evidence="7">RmG30</strain>
    </source>
</reference>
<evidence type="ECO:0000256" key="2">
    <source>
        <dbReference type="ARBA" id="ARBA00022630"/>
    </source>
</evidence>
<accession>A0A7T7XN52</accession>
<dbReference type="InterPro" id="IPR003953">
    <property type="entry name" value="FAD-dep_OxRdtase_2_FAD-bd"/>
</dbReference>
<dbReference type="PANTHER" id="PTHR43400">
    <property type="entry name" value="FUMARATE REDUCTASE"/>
    <property type="match status" value="1"/>
</dbReference>
<evidence type="ECO:0000313" key="8">
    <source>
        <dbReference type="Proteomes" id="UP000595917"/>
    </source>
</evidence>
<evidence type="ECO:0000259" key="6">
    <source>
        <dbReference type="SMART" id="SM00900"/>
    </source>
</evidence>
<keyword evidence="4 5" id="KW-0560">Oxidoreductase</keyword>
<evidence type="ECO:0000256" key="5">
    <source>
        <dbReference type="RuleBase" id="RU366062"/>
    </source>
</evidence>
<dbReference type="Proteomes" id="UP000595917">
    <property type="component" value="Chromosome"/>
</dbReference>
<dbReference type="AlphaFoldDB" id="A0A7T7XN52"/>
<proteinExistence type="inferred from homology"/>
<dbReference type="Gene3D" id="3.90.1010.20">
    <property type="match status" value="1"/>
</dbReference>
<dbReference type="InterPro" id="IPR050315">
    <property type="entry name" value="FAD-oxidoreductase_2"/>
</dbReference>
<dbReference type="GO" id="GO:0016020">
    <property type="term" value="C:membrane"/>
    <property type="evidence" value="ECO:0007669"/>
    <property type="project" value="InterPro"/>
</dbReference>
<dbReference type="InterPro" id="IPR007329">
    <property type="entry name" value="FMN-bd"/>
</dbReference>
<dbReference type="InterPro" id="IPR027477">
    <property type="entry name" value="Succ_DH/fumarate_Rdtase_cat_sf"/>
</dbReference>
<evidence type="ECO:0000256" key="4">
    <source>
        <dbReference type="ARBA" id="ARBA00023002"/>
    </source>
</evidence>
<evidence type="ECO:0000256" key="3">
    <source>
        <dbReference type="ARBA" id="ARBA00022827"/>
    </source>
</evidence>
<dbReference type="Gene3D" id="3.90.700.10">
    <property type="entry name" value="Succinate dehydrogenase/fumarate reductase flavoprotein, catalytic domain"/>
    <property type="match status" value="1"/>
</dbReference>
<dbReference type="SUPFAM" id="SSF51905">
    <property type="entry name" value="FAD/NAD(P)-binding domain"/>
    <property type="match status" value="1"/>
</dbReference>
<dbReference type="RefSeq" id="WP_215626717.1">
    <property type="nucleotide sequence ID" value="NZ_CP067089.2"/>
</dbReference>
<feature type="signal peptide" evidence="5">
    <location>
        <begin position="1"/>
        <end position="21"/>
    </location>
</feature>
<dbReference type="PRINTS" id="PR00368">
    <property type="entry name" value="FADPNR"/>
</dbReference>
<comment type="catalytic activity">
    <reaction evidence="5">
        <text>dihydrourocanate + A = urocanate + AH2</text>
        <dbReference type="Rhea" id="RHEA:36059"/>
        <dbReference type="ChEBI" id="CHEBI:13193"/>
        <dbReference type="ChEBI" id="CHEBI:17499"/>
        <dbReference type="ChEBI" id="CHEBI:27247"/>
        <dbReference type="ChEBI" id="CHEBI:72991"/>
        <dbReference type="EC" id="1.3.99.33"/>
    </reaction>
</comment>
<keyword evidence="3 5" id="KW-0274">FAD</keyword>
<evidence type="ECO:0000313" key="7">
    <source>
        <dbReference type="EMBL" id="QQO09414.1"/>
    </source>
</evidence>
<dbReference type="SMART" id="SM00900">
    <property type="entry name" value="FMN_bind"/>
    <property type="match status" value="1"/>
</dbReference>
<dbReference type="InterPro" id="IPR010960">
    <property type="entry name" value="Flavocytochrome_c"/>
</dbReference>
<dbReference type="Pfam" id="PF04205">
    <property type="entry name" value="FMN_bind"/>
    <property type="match status" value="1"/>
</dbReference>
<keyword evidence="2 5" id="KW-0285">Flavoprotein</keyword>
<comment type="cofactor">
    <cofactor evidence="5">
        <name>FAD</name>
        <dbReference type="ChEBI" id="CHEBI:57692"/>
    </cofactor>
    <text evidence="5">Binds 1 FAD per subunit.</text>
</comment>
<evidence type="ECO:0000256" key="1">
    <source>
        <dbReference type="ARBA" id="ARBA00008040"/>
    </source>
</evidence>
<dbReference type="PANTHER" id="PTHR43400:SF7">
    <property type="entry name" value="FAD-DEPENDENT OXIDOREDUCTASE 2 FAD BINDING DOMAIN-CONTAINING PROTEIN"/>
    <property type="match status" value="1"/>
</dbReference>
<dbReference type="KEGG" id="bhc:JFL75_00380"/>
<organism evidence="7 8">
    <name type="scientific">Breznakiella homolactica</name>
    <dbReference type="NCBI Taxonomy" id="2798577"/>
    <lineage>
        <taxon>Bacteria</taxon>
        <taxon>Pseudomonadati</taxon>
        <taxon>Spirochaetota</taxon>
        <taxon>Spirochaetia</taxon>
        <taxon>Spirochaetales</taxon>
        <taxon>Breznakiellaceae</taxon>
        <taxon>Breznakiella</taxon>
    </lineage>
</organism>
<feature type="chain" id="PRO_5031597660" description="Urocanate reductase" evidence="5">
    <location>
        <begin position="22"/>
        <end position="599"/>
    </location>
</feature>
<dbReference type="NCBIfam" id="TIGR01813">
    <property type="entry name" value="flavo_cyto_c"/>
    <property type="match status" value="1"/>
</dbReference>
<feature type="domain" description="FMN-binding" evidence="6">
    <location>
        <begin position="51"/>
        <end position="125"/>
    </location>
</feature>
<dbReference type="GO" id="GO:0010181">
    <property type="term" value="F:FMN binding"/>
    <property type="evidence" value="ECO:0007669"/>
    <property type="project" value="InterPro"/>
</dbReference>
<comment type="similarity">
    <text evidence="1 5">Belongs to the FAD-dependent oxidoreductase 2 family. FRD/SDH subfamily.</text>
</comment>
<name>A0A7T7XN52_9SPIR</name>
<comment type="cofactor">
    <cofactor evidence="5">
        <name>FMN</name>
        <dbReference type="ChEBI" id="CHEBI:58210"/>
    </cofactor>
    <text evidence="5">Binds 1 or 2 FMN covalently per subunit.</text>
</comment>
<keyword evidence="8" id="KW-1185">Reference proteome</keyword>
<keyword evidence="5" id="KW-0732">Signal</keyword>
<protein>
    <recommendedName>
        <fullName evidence="5">Urocanate reductase</fullName>
        <ecNumber evidence="5">1.3.99.33</ecNumber>
    </recommendedName>
</protein>
<sequence>MKKIPSIITAVVLVMALIGCAGNTSRGTDQAAAVKTYDVLRDGTYRGTGTGNNGTVTVDVAVNDGRMTAVTVADHSETKGLGDVAMDKIAAAMVRNNTVNVDAISGATRSSEAIAAAVTGALKLAGAADSTIKSMAKVSASGPAMRDSYTYDVVVVGAGGAGLAAAVEAAQAGSKVALLEKTMFPGGNTLVSGGGLNVPGSALQIRQGVKDTPEKFEEDTYLSGDSRANRDLVRVMAFNALDASNWLIETIHVEFMPDRLQQFGGHSVPRALVSKGNKGDDLINKLKLRADELGVDFFPETRATDLVKSGNAVTGVTAENNGKTVTFNAGNGVVIATGGFGANLEMRKKYNPEYDEKYATTCTAASTGDGMVMAEKAGARLIDMELIQVYPTCSPVTGIISYVANSRFDGAILVNQEGNRFVDEMGRRDVISQGIVSQTGSVAYLIWGKEIESVGNMVSIHTKEYETMEKDGVIYKANSIEDAARHYGIDPQALIATVSRFNGFAANGRDPDFSKGGNLISIKEGPFYIQKTTPSTHHTMGGIEINAKAQVLDTGGRPIQNLYAAGEVTGGIHGTNRLGGNAITDIIVFGRIAGQNVVK</sequence>
<dbReference type="EMBL" id="CP067089">
    <property type="protein sequence ID" value="QQO09414.1"/>
    <property type="molecule type" value="Genomic_DNA"/>
</dbReference>
<dbReference type="PROSITE" id="PS51257">
    <property type="entry name" value="PROKAR_LIPOPROTEIN"/>
    <property type="match status" value="1"/>
</dbReference>
<dbReference type="Pfam" id="PF00890">
    <property type="entry name" value="FAD_binding_2"/>
    <property type="match status" value="1"/>
</dbReference>
<dbReference type="SUPFAM" id="SSF56425">
    <property type="entry name" value="Succinate dehydrogenase/fumarate reductase flavoprotein, catalytic domain"/>
    <property type="match status" value="1"/>
</dbReference>
<gene>
    <name evidence="7" type="ORF">JFL75_00380</name>
</gene>
<dbReference type="InterPro" id="IPR036188">
    <property type="entry name" value="FAD/NAD-bd_sf"/>
</dbReference>
<dbReference type="EC" id="1.3.99.33" evidence="5"/>